<dbReference type="EMBL" id="JACHXU010000020">
    <property type="protein sequence ID" value="MBB3209112.1"/>
    <property type="molecule type" value="Genomic_DNA"/>
</dbReference>
<organism evidence="1 2">
    <name type="scientific">Aporhodopirellula rubra</name>
    <dbReference type="NCBI Taxonomy" id="980271"/>
    <lineage>
        <taxon>Bacteria</taxon>
        <taxon>Pseudomonadati</taxon>
        <taxon>Planctomycetota</taxon>
        <taxon>Planctomycetia</taxon>
        <taxon>Pirellulales</taxon>
        <taxon>Pirellulaceae</taxon>
        <taxon>Aporhodopirellula</taxon>
    </lineage>
</organism>
<dbReference type="SUPFAM" id="SSF52777">
    <property type="entry name" value="CoA-dependent acyltransferases"/>
    <property type="match status" value="1"/>
</dbReference>
<dbReference type="PANTHER" id="PTHR28037:SF1">
    <property type="entry name" value="ALCOHOL O-ACETYLTRANSFERASE 1-RELATED"/>
    <property type="match status" value="1"/>
</dbReference>
<dbReference type="RefSeq" id="WP_246420656.1">
    <property type="nucleotide sequence ID" value="NZ_JACHXU010000020.1"/>
</dbReference>
<dbReference type="Proteomes" id="UP000536179">
    <property type="component" value="Unassembled WGS sequence"/>
</dbReference>
<evidence type="ECO:0000313" key="1">
    <source>
        <dbReference type="EMBL" id="MBB3209112.1"/>
    </source>
</evidence>
<comment type="caution">
    <text evidence="1">The sequence shown here is derived from an EMBL/GenBank/DDBJ whole genome shotgun (WGS) entry which is preliminary data.</text>
</comment>
<protein>
    <submittedName>
        <fullName evidence="1">NRPS condensation-like uncharacterized protein</fullName>
    </submittedName>
</protein>
<gene>
    <name evidence="1" type="ORF">FHS27_004948</name>
</gene>
<dbReference type="InterPro" id="IPR023213">
    <property type="entry name" value="CAT-like_dom_sf"/>
</dbReference>
<dbReference type="AlphaFoldDB" id="A0A7W5E3F0"/>
<keyword evidence="2" id="KW-1185">Reference proteome</keyword>
<accession>A0A7W5E3F0</accession>
<dbReference type="PANTHER" id="PTHR28037">
    <property type="entry name" value="ALCOHOL O-ACETYLTRANSFERASE 1-RELATED"/>
    <property type="match status" value="1"/>
</dbReference>
<name>A0A7W5E3F0_9BACT</name>
<sequence>MSTAEASDVAAPVRSPRLFPLYLTPFEEYMLWDDRVDYPMTFIVKMEFDGDIDREAIAKALPLALKRHPLLQAIVSPAKGNRDCWVAAPEPDVKISWGELGEPLELPHGESIDLRTEVGLRVWIRTGEGRSVIITQFHHATCDGIGAYQMLGDWLWYYAKLVGEPVEAPLPDFDPLHLRMRVKASYNIQRYRGDDGKIDFDRSEAYKLAIQTMQSLASKRDKKPTPAPGTVEPLFPGLSDFEFDKLRFKKLRHVAEARGQSTNELLIQQLLVSLNTWNAAQGDQHRGQFCIMMPMDLREADTRLTTAANLVTYALIRRKRSECVDSPALVDSLSQELLKLKHTRHTTQFMNVMAFLVKLPTWLKRGFAGRRRLATAIVSNTGDPTKRFSVSFPSEKGMLKAGNLRMTDINGVPPMRHGTRLTISVFTYRRVLKICLRCDPKKFTVAESRDFLNHYVASIEGLLEDA</sequence>
<evidence type="ECO:0000313" key="2">
    <source>
        <dbReference type="Proteomes" id="UP000536179"/>
    </source>
</evidence>
<reference evidence="1 2" key="1">
    <citation type="submission" date="2020-08" db="EMBL/GenBank/DDBJ databases">
        <title>Genomic Encyclopedia of Type Strains, Phase III (KMG-III): the genomes of soil and plant-associated and newly described type strains.</title>
        <authorList>
            <person name="Whitman W."/>
        </authorList>
    </citation>
    <scope>NUCLEOTIDE SEQUENCE [LARGE SCALE GENOMIC DNA]</scope>
    <source>
        <strain evidence="1 2">CECT 8075</strain>
    </source>
</reference>
<dbReference type="Gene3D" id="3.30.559.10">
    <property type="entry name" value="Chloramphenicol acetyltransferase-like domain"/>
    <property type="match status" value="1"/>
</dbReference>
<proteinExistence type="predicted"/>
<dbReference type="InterPro" id="IPR052058">
    <property type="entry name" value="Alcohol_O-acetyltransferase"/>
</dbReference>